<comment type="subcellular location">
    <subcellularLocation>
        <location evidence="1">Nucleus</location>
    </subcellularLocation>
</comment>
<dbReference type="Pfam" id="PF00385">
    <property type="entry name" value="Chromo"/>
    <property type="match status" value="1"/>
</dbReference>
<dbReference type="Pfam" id="PF01393">
    <property type="entry name" value="Chromo_shadow"/>
    <property type="match status" value="1"/>
</dbReference>
<accession>A0A8X7T0X8</accession>
<proteinExistence type="predicted"/>
<dbReference type="PROSITE" id="PS50013">
    <property type="entry name" value="CHROMO_2"/>
    <property type="match status" value="1"/>
</dbReference>
<feature type="compositionally biased region" description="Low complexity" evidence="3">
    <location>
        <begin position="297"/>
        <end position="311"/>
    </location>
</feature>
<dbReference type="Gene3D" id="2.40.50.40">
    <property type="match status" value="2"/>
</dbReference>
<feature type="compositionally biased region" description="Polar residues" evidence="3">
    <location>
        <begin position="445"/>
        <end position="461"/>
    </location>
</feature>
<feature type="compositionally biased region" description="Low complexity" evidence="3">
    <location>
        <begin position="258"/>
        <end position="288"/>
    </location>
</feature>
<evidence type="ECO:0000259" key="4">
    <source>
        <dbReference type="PROSITE" id="PS50013"/>
    </source>
</evidence>
<sequence length="551" mass="58534">MTDFSTGTSSRAASASRMVAESDDDETSPNNNNNNNNNTSTTRPSSSYSKGLNLDDDDDITFEDDDNDLPSLAALKNGAGKRHIQPEDLQQHSRSSKSKPDNDDDDDEAEQAPASARASSASASASASKKKSQKNDDDDGDDDDEEQDEYEIEAVRDHKYTGKAPRRRLQYLIKWKGYPESDNTWEPEENTENSKDAVDEYWNNNEHGELPKGRKRRAADDPKPASKPATSNKRARADKEDDEDDEIELIEAPDSKSRSSAAAASTAKAPTTTAASSRTSNRASVSVTASGRVSRPTAAAASSAASTTSASQYDSVLDPNKPRPWNAAELASYDGAPPSRAASLASLANARAAASATAEELEIERMERDQRKKYAGIKDWDRIVERVDTLERSEGDGYLAFLLFKNGDRLCYPSVLANKRCPQRMLEFYEAHIRFKHPSDDDPADNQSNEFGLSDTVTTSATGGGNADTAPKSTDGGMLPAAMAAKLVAGAADVAADAILATTAVPADTASLAQPSVSAGAMSGLALPGAGTGASADVDGDAEMKAAEATL</sequence>
<evidence type="ECO:0000313" key="6">
    <source>
        <dbReference type="Proteomes" id="UP000077684"/>
    </source>
</evidence>
<feature type="region of interest" description="Disordered" evidence="3">
    <location>
        <begin position="1"/>
        <end position="321"/>
    </location>
</feature>
<dbReference type="Proteomes" id="UP000077684">
    <property type="component" value="Unassembled WGS sequence"/>
</dbReference>
<organism evidence="5 6">
    <name type="scientific">Tilletia controversa</name>
    <name type="common">dwarf bunt fungus</name>
    <dbReference type="NCBI Taxonomy" id="13291"/>
    <lineage>
        <taxon>Eukaryota</taxon>
        <taxon>Fungi</taxon>
        <taxon>Dikarya</taxon>
        <taxon>Basidiomycota</taxon>
        <taxon>Ustilaginomycotina</taxon>
        <taxon>Exobasidiomycetes</taxon>
        <taxon>Tilletiales</taxon>
        <taxon>Tilletiaceae</taxon>
        <taxon>Tilletia</taxon>
    </lineage>
</organism>
<name>A0A8X7T0X8_9BASI</name>
<dbReference type="InterPro" id="IPR016197">
    <property type="entry name" value="Chromo-like_dom_sf"/>
</dbReference>
<reference evidence="5" key="2">
    <citation type="journal article" date="2019" name="IMA Fungus">
        <title>Genome sequencing and comparison of five Tilletia species to identify candidate genes for the detection of regulated species infecting wheat.</title>
        <authorList>
            <person name="Nguyen H.D.T."/>
            <person name="Sultana T."/>
            <person name="Kesanakurti P."/>
            <person name="Hambleton S."/>
        </authorList>
    </citation>
    <scope>NUCLEOTIDE SEQUENCE</scope>
    <source>
        <strain evidence="5">DAOMC 236426</strain>
    </source>
</reference>
<feature type="compositionally biased region" description="Basic and acidic residues" evidence="3">
    <location>
        <begin position="206"/>
        <end position="224"/>
    </location>
</feature>
<gene>
    <name evidence="5" type="ORF">A4X06_0g650</name>
</gene>
<protein>
    <recommendedName>
        <fullName evidence="4">Chromo domain-containing protein</fullName>
    </recommendedName>
</protein>
<dbReference type="PRINTS" id="PR00504">
    <property type="entry name" value="CHROMODOMAIN"/>
</dbReference>
<dbReference type="InterPro" id="IPR017984">
    <property type="entry name" value="Chromo_dom_subgr"/>
</dbReference>
<dbReference type="AlphaFoldDB" id="A0A8X7T0X8"/>
<feature type="compositionally biased region" description="Acidic residues" evidence="3">
    <location>
        <begin position="240"/>
        <end position="251"/>
    </location>
</feature>
<evidence type="ECO:0000256" key="2">
    <source>
        <dbReference type="ARBA" id="ARBA00023242"/>
    </source>
</evidence>
<feature type="compositionally biased region" description="Acidic residues" evidence="3">
    <location>
        <begin position="136"/>
        <end position="152"/>
    </location>
</feature>
<dbReference type="PANTHER" id="PTHR22812">
    <property type="entry name" value="CHROMOBOX PROTEIN"/>
    <property type="match status" value="1"/>
</dbReference>
<evidence type="ECO:0000256" key="3">
    <source>
        <dbReference type="SAM" id="MobiDB-lite"/>
    </source>
</evidence>
<reference evidence="5" key="1">
    <citation type="submission" date="2016-04" db="EMBL/GenBank/DDBJ databases">
        <authorList>
            <person name="Nguyen H.D."/>
            <person name="Samba Siva P."/>
            <person name="Cullis J."/>
            <person name="Levesque C.A."/>
            <person name="Hambleton S."/>
        </authorList>
    </citation>
    <scope>NUCLEOTIDE SEQUENCE</scope>
    <source>
        <strain evidence="5">DAOMC 236426</strain>
    </source>
</reference>
<comment type="caution">
    <text evidence="5">The sequence shown here is derived from an EMBL/GenBank/DDBJ whole genome shotgun (WGS) entry which is preliminary data.</text>
</comment>
<feature type="compositionally biased region" description="Low complexity" evidence="3">
    <location>
        <begin position="28"/>
        <end position="47"/>
    </location>
</feature>
<dbReference type="InterPro" id="IPR023780">
    <property type="entry name" value="Chromo_domain"/>
</dbReference>
<dbReference type="SMART" id="SM00300">
    <property type="entry name" value="ChSh"/>
    <property type="match status" value="1"/>
</dbReference>
<dbReference type="InterPro" id="IPR051219">
    <property type="entry name" value="Heterochromatin_chromo-domain"/>
</dbReference>
<keyword evidence="2" id="KW-0539">Nucleus</keyword>
<dbReference type="SUPFAM" id="SSF54160">
    <property type="entry name" value="Chromo domain-like"/>
    <property type="match status" value="2"/>
</dbReference>
<keyword evidence="6" id="KW-1185">Reference proteome</keyword>
<dbReference type="SMART" id="SM00298">
    <property type="entry name" value="CHROMO"/>
    <property type="match status" value="1"/>
</dbReference>
<feature type="region of interest" description="Disordered" evidence="3">
    <location>
        <begin position="439"/>
        <end position="473"/>
    </location>
</feature>
<feature type="domain" description="Chromo" evidence="4">
    <location>
        <begin position="150"/>
        <end position="213"/>
    </location>
</feature>
<feature type="compositionally biased region" description="Low complexity" evidence="3">
    <location>
        <begin position="111"/>
        <end position="127"/>
    </location>
</feature>
<dbReference type="InterPro" id="IPR008251">
    <property type="entry name" value="Chromo_shadow_dom"/>
</dbReference>
<dbReference type="GO" id="GO:0006338">
    <property type="term" value="P:chromatin remodeling"/>
    <property type="evidence" value="ECO:0007669"/>
    <property type="project" value="UniProtKB-ARBA"/>
</dbReference>
<feature type="compositionally biased region" description="Acidic residues" evidence="3">
    <location>
        <begin position="54"/>
        <end position="68"/>
    </location>
</feature>
<feature type="compositionally biased region" description="Basic and acidic residues" evidence="3">
    <location>
        <begin position="542"/>
        <end position="551"/>
    </location>
</feature>
<evidence type="ECO:0000256" key="1">
    <source>
        <dbReference type="ARBA" id="ARBA00004123"/>
    </source>
</evidence>
<feature type="region of interest" description="Disordered" evidence="3">
    <location>
        <begin position="529"/>
        <end position="551"/>
    </location>
</feature>
<dbReference type="InterPro" id="IPR000953">
    <property type="entry name" value="Chromo/chromo_shadow_dom"/>
</dbReference>
<dbReference type="CDD" id="cd00024">
    <property type="entry name" value="CD_CSD"/>
    <property type="match status" value="1"/>
</dbReference>
<dbReference type="GO" id="GO:0005634">
    <property type="term" value="C:nucleus"/>
    <property type="evidence" value="ECO:0007669"/>
    <property type="project" value="UniProtKB-SubCell"/>
</dbReference>
<dbReference type="EMBL" id="LWDE02000035">
    <property type="protein sequence ID" value="KAE8254978.1"/>
    <property type="molecule type" value="Genomic_DNA"/>
</dbReference>
<evidence type="ECO:0000313" key="5">
    <source>
        <dbReference type="EMBL" id="KAE8254978.1"/>
    </source>
</evidence>